<dbReference type="InterPro" id="IPR020846">
    <property type="entry name" value="MFS_dom"/>
</dbReference>
<feature type="transmembrane region" description="Helical" evidence="5">
    <location>
        <begin position="433"/>
        <end position="456"/>
    </location>
</feature>
<dbReference type="RefSeq" id="XP_055889060.1">
    <property type="nucleotide sequence ID" value="XM_056033085.1"/>
</dbReference>
<dbReference type="OMA" id="HIACMIL"/>
<feature type="transmembrane region" description="Helical" evidence="5">
    <location>
        <begin position="404"/>
        <end position="427"/>
    </location>
</feature>
<feature type="transmembrane region" description="Helical" evidence="5">
    <location>
        <begin position="468"/>
        <end position="488"/>
    </location>
</feature>
<dbReference type="OrthoDB" id="2544694at2759"/>
<name>A0A9W3AP93_BIOGL</name>
<dbReference type="RefSeq" id="XP_055889061.1">
    <property type="nucleotide sequence ID" value="XM_056033086.1"/>
</dbReference>
<feature type="transmembrane region" description="Helical" evidence="5">
    <location>
        <begin position="36"/>
        <end position="56"/>
    </location>
</feature>
<evidence type="ECO:0000256" key="4">
    <source>
        <dbReference type="ARBA" id="ARBA00023136"/>
    </source>
</evidence>
<evidence type="ECO:0000313" key="8">
    <source>
        <dbReference type="RefSeq" id="XP_055889058.1"/>
    </source>
</evidence>
<keyword evidence="2 5" id="KW-0812">Transmembrane</keyword>
<feature type="domain" description="Major facilitator superfamily (MFS) profile" evidence="6">
    <location>
        <begin position="36"/>
        <end position="526"/>
    </location>
</feature>
<evidence type="ECO:0000313" key="9">
    <source>
        <dbReference type="RefSeq" id="XP_055889059.1"/>
    </source>
</evidence>
<dbReference type="PROSITE" id="PS00216">
    <property type="entry name" value="SUGAR_TRANSPORT_1"/>
    <property type="match status" value="1"/>
</dbReference>
<dbReference type="RefSeq" id="XP_055889062.1">
    <property type="nucleotide sequence ID" value="XM_056033087.1"/>
</dbReference>
<dbReference type="AlphaFoldDB" id="A0A9W3AP93"/>
<feature type="transmembrane region" description="Helical" evidence="5">
    <location>
        <begin position="203"/>
        <end position="225"/>
    </location>
</feature>
<feature type="transmembrane region" description="Helical" evidence="5">
    <location>
        <begin position="500"/>
        <end position="521"/>
    </location>
</feature>
<protein>
    <submittedName>
        <fullName evidence="8 9">Organic cation transporter protein-like isoform X1</fullName>
    </submittedName>
</protein>
<evidence type="ECO:0000313" key="13">
    <source>
        <dbReference type="RefSeq" id="XP_055889063.1"/>
    </source>
</evidence>
<dbReference type="RefSeq" id="XP_055889063.1">
    <property type="nucleotide sequence ID" value="XM_056033088.1"/>
</dbReference>
<feature type="transmembrane region" description="Helical" evidence="5">
    <location>
        <begin position="343"/>
        <end position="364"/>
    </location>
</feature>
<dbReference type="Gene3D" id="1.20.1250.20">
    <property type="entry name" value="MFS general substrate transporter like domains"/>
    <property type="match status" value="1"/>
</dbReference>
<feature type="transmembrane region" description="Helical" evidence="5">
    <location>
        <begin position="376"/>
        <end position="397"/>
    </location>
</feature>
<feature type="transmembrane region" description="Helical" evidence="5">
    <location>
        <begin position="237"/>
        <end position="259"/>
    </location>
</feature>
<dbReference type="InterPro" id="IPR005828">
    <property type="entry name" value="MFS_sugar_transport-like"/>
</dbReference>
<dbReference type="PROSITE" id="PS50850">
    <property type="entry name" value="MFS"/>
    <property type="match status" value="1"/>
</dbReference>
<feature type="transmembrane region" description="Helical" evidence="5">
    <location>
        <begin position="265"/>
        <end position="284"/>
    </location>
</feature>
<organism evidence="7 12">
    <name type="scientific">Biomphalaria glabrata</name>
    <name type="common">Bloodfluke planorb</name>
    <name type="synonym">Freshwater snail</name>
    <dbReference type="NCBI Taxonomy" id="6526"/>
    <lineage>
        <taxon>Eukaryota</taxon>
        <taxon>Metazoa</taxon>
        <taxon>Spiralia</taxon>
        <taxon>Lophotrochozoa</taxon>
        <taxon>Mollusca</taxon>
        <taxon>Gastropoda</taxon>
        <taxon>Heterobranchia</taxon>
        <taxon>Euthyneura</taxon>
        <taxon>Panpulmonata</taxon>
        <taxon>Hygrophila</taxon>
        <taxon>Lymnaeoidea</taxon>
        <taxon>Planorbidae</taxon>
        <taxon>Biomphalaria</taxon>
    </lineage>
</organism>
<comment type="subcellular location">
    <subcellularLocation>
        <location evidence="1">Membrane</location>
        <topology evidence="1">Multi-pass membrane protein</topology>
    </subcellularLocation>
</comment>
<evidence type="ECO:0000313" key="7">
    <source>
        <dbReference type="Proteomes" id="UP001165740"/>
    </source>
</evidence>
<gene>
    <name evidence="8 9 10 11 12 13" type="primary">LOC106059509</name>
</gene>
<evidence type="ECO:0000313" key="10">
    <source>
        <dbReference type="RefSeq" id="XP_055889060.1"/>
    </source>
</evidence>
<feature type="transmembrane region" description="Helical" evidence="5">
    <location>
        <begin position="155"/>
        <end position="172"/>
    </location>
</feature>
<dbReference type="Pfam" id="PF00083">
    <property type="entry name" value="Sugar_tr"/>
    <property type="match status" value="1"/>
</dbReference>
<evidence type="ECO:0000256" key="1">
    <source>
        <dbReference type="ARBA" id="ARBA00004141"/>
    </source>
</evidence>
<dbReference type="InterPro" id="IPR005829">
    <property type="entry name" value="Sugar_transporter_CS"/>
</dbReference>
<evidence type="ECO:0000313" key="12">
    <source>
        <dbReference type="RefSeq" id="XP_055889062.1"/>
    </source>
</evidence>
<keyword evidence="3 5" id="KW-1133">Transmembrane helix</keyword>
<dbReference type="RefSeq" id="XP_055889059.1">
    <property type="nucleotide sequence ID" value="XM_056033084.1"/>
</dbReference>
<dbReference type="PANTHER" id="PTHR24064">
    <property type="entry name" value="SOLUTE CARRIER FAMILY 22 MEMBER"/>
    <property type="match status" value="1"/>
</dbReference>
<keyword evidence="4 5" id="KW-0472">Membrane</keyword>
<evidence type="ECO:0000256" key="2">
    <source>
        <dbReference type="ARBA" id="ARBA00022692"/>
    </source>
</evidence>
<dbReference type="InterPro" id="IPR036259">
    <property type="entry name" value="MFS_trans_sf"/>
</dbReference>
<dbReference type="GO" id="GO:0022857">
    <property type="term" value="F:transmembrane transporter activity"/>
    <property type="evidence" value="ECO:0007669"/>
    <property type="project" value="InterPro"/>
</dbReference>
<evidence type="ECO:0000259" key="6">
    <source>
        <dbReference type="PROSITE" id="PS50850"/>
    </source>
</evidence>
<reference evidence="8 9" key="1">
    <citation type="submission" date="2025-04" db="UniProtKB">
        <authorList>
            <consortium name="RefSeq"/>
        </authorList>
    </citation>
    <scope>IDENTIFICATION</scope>
</reference>
<evidence type="ECO:0000256" key="3">
    <source>
        <dbReference type="ARBA" id="ARBA00022989"/>
    </source>
</evidence>
<accession>A0A9W3AP93</accession>
<keyword evidence="7" id="KW-1185">Reference proteome</keyword>
<sequence>MSTELEELSSDEDSGRMKFDEIVQLLGDFGTYQKRVYFLLCLASMSCGIQIMVSVFNMGHSEHRCAIPGLENDSYIVANEEHAKLINETIPWDSNRGDSGGYSQCYVWSANGTSGDRSLTRCQRWVYDESQFRTTVISKFDLVCENEMARSHARMIIMGGLLLGAIGTGVVADIVGRKLALMGMVALHAASSIGVAWADTLVIYVILRFLTGISISGLFLAIFVLGMELVGPSKRMVVGIVVEVFWAAGVLILGVIAYFIREWEILQMVVSFPILLFFTYCWLIPESPRWLLAKGQHEKAESIIRHAARVNGVTIPEKVFDGMVLEENSKEERMTIIFKSPRFMIRLVVLCYNWLVCAMVYYGLSLNSGNLAGNLYVNFELMSLVEIMGYVICLLGLNRVGRKLLHITCLIIGGGACLSTIFTVLYADKSLEWINIVLALVGKCGAAAAFAIIYIYSAELFPTVLRNSLMGVTCLFARAGGMISPYIADLDKLLTGQLGKALPLIVFGATAVAGGIMCFILPETLNKPLPETLENAVDFGRASKRHRRHAQDVNDCEHNEDKPLQHLTEVNGDFKSLLSNDQSVAKTIV</sequence>
<dbReference type="Proteomes" id="UP001165740">
    <property type="component" value="Chromosome 6"/>
</dbReference>
<proteinExistence type="predicted"/>
<dbReference type="CDD" id="cd17317">
    <property type="entry name" value="MFS_SLC22"/>
    <property type="match status" value="1"/>
</dbReference>
<dbReference type="RefSeq" id="XP_055889058.1">
    <property type="nucleotide sequence ID" value="XM_056033083.1"/>
</dbReference>
<dbReference type="GO" id="GO:0016020">
    <property type="term" value="C:membrane"/>
    <property type="evidence" value="ECO:0007669"/>
    <property type="project" value="UniProtKB-SubCell"/>
</dbReference>
<evidence type="ECO:0000313" key="11">
    <source>
        <dbReference type="RefSeq" id="XP_055889061.1"/>
    </source>
</evidence>
<dbReference type="SUPFAM" id="SSF103473">
    <property type="entry name" value="MFS general substrate transporter"/>
    <property type="match status" value="1"/>
</dbReference>
<evidence type="ECO:0000256" key="5">
    <source>
        <dbReference type="SAM" id="Phobius"/>
    </source>
</evidence>
<dbReference type="GeneID" id="106059509"/>